<dbReference type="GO" id="GO:0043565">
    <property type="term" value="F:sequence-specific DNA binding"/>
    <property type="evidence" value="ECO:0007669"/>
    <property type="project" value="InterPro"/>
</dbReference>
<evidence type="ECO:0000256" key="5">
    <source>
        <dbReference type="ARBA" id="ARBA00023125"/>
    </source>
</evidence>
<feature type="non-terminal residue" evidence="12">
    <location>
        <position position="1"/>
    </location>
</feature>
<dbReference type="InterPro" id="IPR022084">
    <property type="entry name" value="TF_Elf_N"/>
</dbReference>
<evidence type="ECO:0000256" key="3">
    <source>
        <dbReference type="ARBA" id="ARBA00022553"/>
    </source>
</evidence>
<evidence type="ECO:0000313" key="13">
    <source>
        <dbReference type="Proteomes" id="UP000727407"/>
    </source>
</evidence>
<accession>A0A8J4XBW2</accession>
<comment type="caution">
    <text evidence="12">The sequence shown here is derived from an EMBL/GenBank/DDBJ whole genome shotgun (WGS) entry which is preliminary data.</text>
</comment>
<evidence type="ECO:0000256" key="10">
    <source>
        <dbReference type="SAM" id="MobiDB-lite"/>
    </source>
</evidence>
<comment type="subcellular location">
    <subcellularLocation>
        <location evidence="1 9">Nucleus</location>
    </subcellularLocation>
</comment>
<dbReference type="PRINTS" id="PR00454">
    <property type="entry name" value="ETSDOMAIN"/>
</dbReference>
<dbReference type="Pfam" id="PF00178">
    <property type="entry name" value="Ets"/>
    <property type="match status" value="1"/>
</dbReference>
<dbReference type="Pfam" id="PF12310">
    <property type="entry name" value="Elf-1_N"/>
    <property type="match status" value="1"/>
</dbReference>
<keyword evidence="8 9" id="KW-0539">Nucleus</keyword>
<dbReference type="Proteomes" id="UP000727407">
    <property type="component" value="Unassembled WGS sequence"/>
</dbReference>
<evidence type="ECO:0000256" key="2">
    <source>
        <dbReference type="ARBA" id="ARBA00005562"/>
    </source>
</evidence>
<dbReference type="InterPro" id="IPR036388">
    <property type="entry name" value="WH-like_DNA-bd_sf"/>
</dbReference>
<dbReference type="GO" id="GO:0030154">
    <property type="term" value="P:cell differentiation"/>
    <property type="evidence" value="ECO:0007669"/>
    <property type="project" value="TreeGrafter"/>
</dbReference>
<evidence type="ECO:0000256" key="8">
    <source>
        <dbReference type="ARBA" id="ARBA00023242"/>
    </source>
</evidence>
<keyword evidence="7" id="KW-0804">Transcription</keyword>
<dbReference type="PROSITE" id="PS50061">
    <property type="entry name" value="ETS_DOMAIN_3"/>
    <property type="match status" value="1"/>
</dbReference>
<feature type="region of interest" description="Disordered" evidence="10">
    <location>
        <begin position="147"/>
        <end position="181"/>
    </location>
</feature>
<name>A0A8J4XBW2_CLAMG</name>
<gene>
    <name evidence="12" type="ORF">DAT39_008891</name>
</gene>
<keyword evidence="3" id="KW-0597">Phosphoprotein</keyword>
<evidence type="ECO:0000313" key="12">
    <source>
        <dbReference type="EMBL" id="KAF5901398.1"/>
    </source>
</evidence>
<dbReference type="SMART" id="SM00413">
    <property type="entry name" value="ETS"/>
    <property type="match status" value="1"/>
</dbReference>
<dbReference type="AlphaFoldDB" id="A0A8J4XBW2"/>
<dbReference type="InterPro" id="IPR000418">
    <property type="entry name" value="Ets_dom"/>
</dbReference>
<dbReference type="GO" id="GO:0005634">
    <property type="term" value="C:nucleus"/>
    <property type="evidence" value="ECO:0007669"/>
    <property type="project" value="UniProtKB-SubCell"/>
</dbReference>
<dbReference type="OrthoDB" id="8196042at2759"/>
<evidence type="ECO:0000259" key="11">
    <source>
        <dbReference type="PROSITE" id="PS50061"/>
    </source>
</evidence>
<evidence type="ECO:0000256" key="1">
    <source>
        <dbReference type="ARBA" id="ARBA00004123"/>
    </source>
</evidence>
<comment type="similarity">
    <text evidence="2 9">Belongs to the ETS family.</text>
</comment>
<sequence>LLMVFNMAAVVQQTEGAWDGAIKQEDDSLQLEDPSSFPAVIVEQMPHSHLLNYSGLTCDQPLRLGLERDPVDEMTQLTVEAYQSSNEDAMMESAEAAEALMNIDSSTHLSLDDKHSTQMFLLTSSLVDGNQFLTDGIGGQQQWIHLQKSGPLPEDKPKAKKGRRAKRPRAHSPMPDITIKKSKDSKGNTMYLWEFLIALLQNKNTCPRYIKWTNWEKGIFKLVDSKAVSQLWGKHKNKPDMNYETMGRAL</sequence>
<feature type="non-terminal residue" evidence="12">
    <location>
        <position position="250"/>
    </location>
</feature>
<keyword evidence="6" id="KW-0010">Activator</keyword>
<dbReference type="GO" id="GO:0045893">
    <property type="term" value="P:positive regulation of DNA-templated transcription"/>
    <property type="evidence" value="ECO:0007669"/>
    <property type="project" value="UniProtKB-ARBA"/>
</dbReference>
<evidence type="ECO:0000256" key="7">
    <source>
        <dbReference type="ARBA" id="ARBA00023163"/>
    </source>
</evidence>
<keyword evidence="5 9" id="KW-0238">DNA-binding</keyword>
<feature type="compositionally biased region" description="Basic residues" evidence="10">
    <location>
        <begin position="158"/>
        <end position="170"/>
    </location>
</feature>
<dbReference type="PANTHER" id="PTHR11849">
    <property type="entry name" value="ETS"/>
    <property type="match status" value="1"/>
</dbReference>
<keyword evidence="4" id="KW-0805">Transcription regulation</keyword>
<evidence type="ECO:0000256" key="9">
    <source>
        <dbReference type="RuleBase" id="RU004019"/>
    </source>
</evidence>
<dbReference type="SUPFAM" id="SSF46785">
    <property type="entry name" value="Winged helix' DNA-binding domain"/>
    <property type="match status" value="1"/>
</dbReference>
<feature type="domain" description="ETS" evidence="11">
    <location>
        <begin position="190"/>
        <end position="250"/>
    </location>
</feature>
<dbReference type="InterPro" id="IPR046328">
    <property type="entry name" value="ETS_fam"/>
</dbReference>
<protein>
    <submittedName>
        <fullName evidence="12">ETS-related transcription factor Elf-1-like isoform X1</fullName>
    </submittedName>
</protein>
<dbReference type="EMBL" id="QNUK01000114">
    <property type="protein sequence ID" value="KAF5901398.1"/>
    <property type="molecule type" value="Genomic_DNA"/>
</dbReference>
<reference evidence="12" key="1">
    <citation type="submission" date="2020-07" db="EMBL/GenBank/DDBJ databases">
        <title>Clarias magur genome sequencing, assembly and annotation.</title>
        <authorList>
            <person name="Kushwaha B."/>
            <person name="Kumar R."/>
            <person name="Das P."/>
            <person name="Joshi C.G."/>
            <person name="Kumar D."/>
            <person name="Nagpure N.S."/>
            <person name="Pandey M."/>
            <person name="Agarwal S."/>
            <person name="Srivastava S."/>
            <person name="Singh M."/>
            <person name="Sahoo L."/>
            <person name="Jayasankar P."/>
            <person name="Meher P.K."/>
            <person name="Koringa P.G."/>
            <person name="Iquebal M.A."/>
            <person name="Das S.P."/>
            <person name="Bit A."/>
            <person name="Patnaik S."/>
            <person name="Patel N."/>
            <person name="Shah T.M."/>
            <person name="Hinsu A."/>
            <person name="Jena J.K."/>
        </authorList>
    </citation>
    <scope>NUCLEOTIDE SEQUENCE</scope>
    <source>
        <strain evidence="12">CIFAMagur01</strain>
        <tissue evidence="12">Testis</tissue>
    </source>
</reference>
<organism evidence="12 13">
    <name type="scientific">Clarias magur</name>
    <name type="common">Asian catfish</name>
    <name type="synonym">Macropteronotus magur</name>
    <dbReference type="NCBI Taxonomy" id="1594786"/>
    <lineage>
        <taxon>Eukaryota</taxon>
        <taxon>Metazoa</taxon>
        <taxon>Chordata</taxon>
        <taxon>Craniata</taxon>
        <taxon>Vertebrata</taxon>
        <taxon>Euteleostomi</taxon>
        <taxon>Actinopterygii</taxon>
        <taxon>Neopterygii</taxon>
        <taxon>Teleostei</taxon>
        <taxon>Ostariophysi</taxon>
        <taxon>Siluriformes</taxon>
        <taxon>Clariidae</taxon>
        <taxon>Clarias</taxon>
    </lineage>
</organism>
<dbReference type="Gene3D" id="1.10.10.10">
    <property type="entry name" value="Winged helix-like DNA-binding domain superfamily/Winged helix DNA-binding domain"/>
    <property type="match status" value="1"/>
</dbReference>
<dbReference type="GO" id="GO:0000981">
    <property type="term" value="F:DNA-binding transcription factor activity, RNA polymerase II-specific"/>
    <property type="evidence" value="ECO:0007669"/>
    <property type="project" value="TreeGrafter"/>
</dbReference>
<keyword evidence="13" id="KW-1185">Reference proteome</keyword>
<evidence type="ECO:0000256" key="4">
    <source>
        <dbReference type="ARBA" id="ARBA00023015"/>
    </source>
</evidence>
<evidence type="ECO:0000256" key="6">
    <source>
        <dbReference type="ARBA" id="ARBA00023159"/>
    </source>
</evidence>
<dbReference type="PANTHER" id="PTHR11849:SF156">
    <property type="entry name" value="ETS-RELATED TRANSCRIPTION FACTOR ELF-1"/>
    <property type="match status" value="1"/>
</dbReference>
<proteinExistence type="inferred from homology"/>
<dbReference type="InterPro" id="IPR036390">
    <property type="entry name" value="WH_DNA-bd_sf"/>
</dbReference>